<dbReference type="EMBL" id="GBRH01164034">
    <property type="protein sequence ID" value="JAE33862.1"/>
    <property type="molecule type" value="Transcribed_RNA"/>
</dbReference>
<sequence>MIGQVCGRHSSPAPKVKA</sequence>
<name>A0A0A9HAT2_ARUDO</name>
<proteinExistence type="predicted"/>
<accession>A0A0A9HAT2</accession>
<dbReference type="AlphaFoldDB" id="A0A0A9HAT2"/>
<reference evidence="1" key="1">
    <citation type="submission" date="2014-09" db="EMBL/GenBank/DDBJ databases">
        <authorList>
            <person name="Magalhaes I.L.F."/>
            <person name="Oliveira U."/>
            <person name="Santos F.R."/>
            <person name="Vidigal T.H.D.A."/>
            <person name="Brescovit A.D."/>
            <person name="Santos A.J."/>
        </authorList>
    </citation>
    <scope>NUCLEOTIDE SEQUENCE</scope>
    <source>
        <tissue evidence="1">Shoot tissue taken approximately 20 cm above the soil surface</tissue>
    </source>
</reference>
<evidence type="ECO:0000313" key="1">
    <source>
        <dbReference type="EMBL" id="JAE33862.1"/>
    </source>
</evidence>
<organism evidence="1">
    <name type="scientific">Arundo donax</name>
    <name type="common">Giant reed</name>
    <name type="synonym">Donax arundinaceus</name>
    <dbReference type="NCBI Taxonomy" id="35708"/>
    <lineage>
        <taxon>Eukaryota</taxon>
        <taxon>Viridiplantae</taxon>
        <taxon>Streptophyta</taxon>
        <taxon>Embryophyta</taxon>
        <taxon>Tracheophyta</taxon>
        <taxon>Spermatophyta</taxon>
        <taxon>Magnoliopsida</taxon>
        <taxon>Liliopsida</taxon>
        <taxon>Poales</taxon>
        <taxon>Poaceae</taxon>
        <taxon>PACMAD clade</taxon>
        <taxon>Arundinoideae</taxon>
        <taxon>Arundineae</taxon>
        <taxon>Arundo</taxon>
    </lineage>
</organism>
<protein>
    <submittedName>
        <fullName evidence="1">Uncharacterized protein</fullName>
    </submittedName>
</protein>
<reference evidence="1" key="2">
    <citation type="journal article" date="2015" name="Data Brief">
        <title>Shoot transcriptome of the giant reed, Arundo donax.</title>
        <authorList>
            <person name="Barrero R.A."/>
            <person name="Guerrero F.D."/>
            <person name="Moolhuijzen P."/>
            <person name="Goolsby J.A."/>
            <person name="Tidwell J."/>
            <person name="Bellgard S.E."/>
            <person name="Bellgard M.I."/>
        </authorList>
    </citation>
    <scope>NUCLEOTIDE SEQUENCE</scope>
    <source>
        <tissue evidence="1">Shoot tissue taken approximately 20 cm above the soil surface</tissue>
    </source>
</reference>